<evidence type="ECO:0000256" key="1">
    <source>
        <dbReference type="ARBA" id="ARBA00022741"/>
    </source>
</evidence>
<dbReference type="InterPro" id="IPR054767">
    <property type="entry name" value="Cas10-Cmr2_palm2"/>
</dbReference>
<dbReference type="Pfam" id="PF12469">
    <property type="entry name" value="Cmr2_N"/>
    <property type="match status" value="1"/>
</dbReference>
<dbReference type="EMBL" id="JAQMTI010000325">
    <property type="protein sequence ID" value="MDB9444652.1"/>
    <property type="molecule type" value="Genomic_DNA"/>
</dbReference>
<sequence>MTKYTAITFAPVQGFIEKSRKLRDLYGGSLILSYLSQQIVNSVNTHNLTLISPALPTVQKGMPNRILIKGEMTREQAEQVILSRWKEMLKVCREWIEKQLPEFDYQWEREWSLWGSHTWEIFQGCGHSIIEAMNDLETKKLSRDWTAVNWIGESSSLTGTDGIAFPGMGGKSRNPQTMNYKLEDEKIKDFYSKLAEITEDQKEGNPENPENPEGKFIAINEKLSIPELVKRLVTWEKIQQQIGIDPLDKGFTEIQRKPQPAQPEKNQESVPGQWTGWFMGDGDEVGKHLQELAKKENGDEQIKNFSDAMRTWGKQFDERFNLKQKIGRIVYAGGDDFLGIIYSNNPQKPISPLTAYEWLLTLNETWQKHQQKITVSVGFVWVAGSVPQRDVLQHCREAEKVAKSLGRDRVTIRVVFNSGQYIQWTCPWCYLGILKKYQDRDGKTFEQWEAKGRNKEDFPNWGHVYSDLATLKSRHAINLKEKNKESVNEIIALELFNIYFDKQKEYLENHQEKLVGNSDNLELMKWIDSLINVGWYLCSTI</sequence>
<comment type="caution">
    <text evidence="4">The sequence shown here is derived from an EMBL/GenBank/DDBJ whole genome shotgun (WGS) entry which is preliminary data.</text>
</comment>
<protein>
    <submittedName>
        <fullName evidence="4">Type III-B CRISPR-associated protein Cas10/Cmr2</fullName>
    </submittedName>
</protein>
<dbReference type="InterPro" id="IPR024615">
    <property type="entry name" value="CRISPR-assoc_Cmr2_N"/>
</dbReference>
<dbReference type="InterPro" id="IPR000160">
    <property type="entry name" value="GGDEF_dom"/>
</dbReference>
<evidence type="ECO:0000313" key="4">
    <source>
        <dbReference type="EMBL" id="MDB9444652.1"/>
    </source>
</evidence>
<dbReference type="Gene3D" id="3.30.70.2220">
    <property type="entry name" value="CRISPR-Cas system, Cmr2 subunit, D1 domain, cysteine cluster"/>
    <property type="match status" value="1"/>
</dbReference>
<dbReference type="Gene3D" id="3.30.70.270">
    <property type="match status" value="1"/>
</dbReference>
<evidence type="ECO:0000313" key="5">
    <source>
        <dbReference type="Proteomes" id="UP001211711"/>
    </source>
</evidence>
<gene>
    <name evidence="4" type="ORF">PN497_25350</name>
</gene>
<dbReference type="PROSITE" id="PS50887">
    <property type="entry name" value="GGDEF"/>
    <property type="match status" value="1"/>
</dbReference>
<proteinExistence type="predicted"/>
<evidence type="ECO:0000256" key="2">
    <source>
        <dbReference type="ARBA" id="ARBA00023118"/>
    </source>
</evidence>
<evidence type="ECO:0000259" key="3">
    <source>
        <dbReference type="PROSITE" id="PS50887"/>
    </source>
</evidence>
<dbReference type="RefSeq" id="WP_096569826.1">
    <property type="nucleotide sequence ID" value="NZ_JAQMTI010000325.1"/>
</dbReference>
<keyword evidence="2" id="KW-0051">Antiviral defense</keyword>
<dbReference type="InterPro" id="IPR043128">
    <property type="entry name" value="Rev_trsase/Diguanyl_cyclase"/>
</dbReference>
<organism evidence="4 5">
    <name type="scientific">Sphaerospermopsis kisseleviana CS-549</name>
    <dbReference type="NCBI Taxonomy" id="3021783"/>
    <lineage>
        <taxon>Bacteria</taxon>
        <taxon>Bacillati</taxon>
        <taxon>Cyanobacteriota</taxon>
        <taxon>Cyanophyceae</taxon>
        <taxon>Nostocales</taxon>
        <taxon>Aphanizomenonaceae</taxon>
        <taxon>Sphaerospermopsis</taxon>
        <taxon>Sphaerospermopsis kisseleviana</taxon>
    </lineage>
</organism>
<name>A0ABT5A165_9CYAN</name>
<keyword evidence="5" id="KW-1185">Reference proteome</keyword>
<feature type="domain" description="GGDEF" evidence="3">
    <location>
        <begin position="273"/>
        <end position="415"/>
    </location>
</feature>
<dbReference type="Proteomes" id="UP001211711">
    <property type="component" value="Unassembled WGS sequence"/>
</dbReference>
<reference evidence="4 5" key="1">
    <citation type="submission" date="2023-01" db="EMBL/GenBank/DDBJ databases">
        <title>Genomes from the Australian National Cyanobacteria Reference Collection.</title>
        <authorList>
            <person name="Willis A."/>
            <person name="Lee E.M.F."/>
        </authorList>
    </citation>
    <scope>NUCLEOTIDE SEQUENCE [LARGE SCALE GENOMIC DNA]</scope>
    <source>
        <strain evidence="4 5">CS-549</strain>
    </source>
</reference>
<dbReference type="InterPro" id="IPR038242">
    <property type="entry name" value="Cmr2_N"/>
</dbReference>
<keyword evidence="1" id="KW-0547">Nucleotide-binding</keyword>
<accession>A0ABT5A165</accession>
<dbReference type="Pfam" id="PF22335">
    <property type="entry name" value="Cas10-Cmr2_palm2"/>
    <property type="match status" value="1"/>
</dbReference>